<organism evidence="3 4">
    <name type="scientific">Streptococcus sanguinis</name>
    <dbReference type="NCBI Taxonomy" id="1305"/>
    <lineage>
        <taxon>Bacteria</taxon>
        <taxon>Bacillati</taxon>
        <taxon>Bacillota</taxon>
        <taxon>Bacilli</taxon>
        <taxon>Lactobacillales</taxon>
        <taxon>Streptococcaceae</taxon>
        <taxon>Streptococcus</taxon>
    </lineage>
</organism>
<feature type="transmembrane region" description="Helical" evidence="1">
    <location>
        <begin position="20"/>
        <end position="39"/>
    </location>
</feature>
<dbReference type="InterPro" id="IPR025857">
    <property type="entry name" value="MacB_PCD"/>
</dbReference>
<keyword evidence="1" id="KW-0472">Membrane</keyword>
<name>A0A0B7GPQ3_STRSA</name>
<evidence type="ECO:0000259" key="2">
    <source>
        <dbReference type="Pfam" id="PF12704"/>
    </source>
</evidence>
<evidence type="ECO:0000313" key="3">
    <source>
        <dbReference type="EMBL" id="CEL90084.1"/>
    </source>
</evidence>
<protein>
    <recommendedName>
        <fullName evidence="2">MacB-like periplasmic core domain-containing protein</fullName>
    </recommendedName>
</protein>
<dbReference type="EMBL" id="CDMW01000001">
    <property type="protein sequence ID" value="CEL90084.1"/>
    <property type="molecule type" value="Genomic_DNA"/>
</dbReference>
<proteinExistence type="predicted"/>
<dbReference type="AlphaFoldDB" id="A0A0B7GPQ3"/>
<accession>A0A0B7GPQ3</accession>
<keyword evidence="1" id="KW-1133">Transmembrane helix</keyword>
<sequence length="91" mass="10406">MEDIFVALNSILSHKMRSMLTMLGIIIGIGAIIAIFSIIEGNTENTKRQLIGGNNNTIKVVYDKKSAIIQPFQRNLKLRNLLIFPLWERMY</sequence>
<feature type="domain" description="MacB-like periplasmic core" evidence="2">
    <location>
        <begin position="18"/>
        <end position="61"/>
    </location>
</feature>
<gene>
    <name evidence="3" type="ORF">SSV_0781</name>
</gene>
<dbReference type="Pfam" id="PF12704">
    <property type="entry name" value="MacB_PCD"/>
    <property type="match status" value="1"/>
</dbReference>
<evidence type="ECO:0000256" key="1">
    <source>
        <dbReference type="SAM" id="Phobius"/>
    </source>
</evidence>
<reference evidence="3 4" key="1">
    <citation type="submission" date="2015-01" db="EMBL/GenBank/DDBJ databases">
        <authorList>
            <person name="Pelicic Vladimir"/>
        </authorList>
    </citation>
    <scope>NUCLEOTIDE SEQUENCE [LARGE SCALE GENOMIC DNA]</scope>
    <source>
        <strain evidence="3 4">2908</strain>
    </source>
</reference>
<dbReference type="Proteomes" id="UP000183504">
    <property type="component" value="Unassembled WGS sequence"/>
</dbReference>
<evidence type="ECO:0000313" key="4">
    <source>
        <dbReference type="Proteomes" id="UP000183504"/>
    </source>
</evidence>
<keyword evidence="1" id="KW-0812">Transmembrane</keyword>